<dbReference type="Pfam" id="PF13649">
    <property type="entry name" value="Methyltransf_25"/>
    <property type="match status" value="1"/>
</dbReference>
<dbReference type="RefSeq" id="XP_013272315.1">
    <property type="nucleotide sequence ID" value="XM_013416861.1"/>
</dbReference>
<evidence type="ECO:0000313" key="2">
    <source>
        <dbReference type="EMBL" id="KIX05179.1"/>
    </source>
</evidence>
<reference evidence="2 3" key="1">
    <citation type="submission" date="2015-01" db="EMBL/GenBank/DDBJ databases">
        <title>The Genome Sequence of Rhinocladiella mackenzie CBS 650.93.</title>
        <authorList>
            <consortium name="The Broad Institute Genomics Platform"/>
            <person name="Cuomo C."/>
            <person name="de Hoog S."/>
            <person name="Gorbushina A."/>
            <person name="Stielow B."/>
            <person name="Teixiera M."/>
            <person name="Abouelleil A."/>
            <person name="Chapman S.B."/>
            <person name="Priest M."/>
            <person name="Young S.K."/>
            <person name="Wortman J."/>
            <person name="Nusbaum C."/>
            <person name="Birren B."/>
        </authorList>
    </citation>
    <scope>NUCLEOTIDE SEQUENCE [LARGE SCALE GENOMIC DNA]</scope>
    <source>
        <strain evidence="2 3">CBS 650.93</strain>
    </source>
</reference>
<dbReference type="SUPFAM" id="SSF53335">
    <property type="entry name" value="S-adenosyl-L-methionine-dependent methyltransferases"/>
    <property type="match status" value="1"/>
</dbReference>
<dbReference type="STRING" id="1442369.A0A0D2IHC0"/>
<keyword evidence="3" id="KW-1185">Reference proteome</keyword>
<dbReference type="VEuPathDB" id="FungiDB:Z518_06051"/>
<dbReference type="EMBL" id="KN847478">
    <property type="protein sequence ID" value="KIX05179.1"/>
    <property type="molecule type" value="Genomic_DNA"/>
</dbReference>
<proteinExistence type="predicted"/>
<protein>
    <recommendedName>
        <fullName evidence="1">Methyltransferase domain-containing protein</fullName>
    </recommendedName>
</protein>
<dbReference type="HOGENOM" id="CLU_010595_0_2_1"/>
<dbReference type="GeneID" id="25294122"/>
<dbReference type="Proteomes" id="UP000053617">
    <property type="component" value="Unassembled WGS sequence"/>
</dbReference>
<dbReference type="PANTHER" id="PTHR43591:SF10">
    <property type="entry name" value="ABC TRANSMEMBRANE TYPE-1 DOMAIN-CONTAINING PROTEIN-RELATED"/>
    <property type="match status" value="1"/>
</dbReference>
<accession>A0A0D2IHC0</accession>
<name>A0A0D2IHC0_9EURO</name>
<dbReference type="Gene3D" id="3.40.50.150">
    <property type="entry name" value="Vaccinia Virus protein VP39"/>
    <property type="match status" value="1"/>
</dbReference>
<sequence>MAEADQIIEASAADDSDVDSALPEDYGSSTRSVASSIYDYEKSHGRTYHSFHSGKYMLPNDAEELDRVDIAYHAIRLSIGNKHFYAPIKNPTSILDVGTGTGVWAVDVADDYPAAIVVGTDLSPTQPSMVPPNLRFEIADADEEWTFRPESFDLIHTRAMNDLSLRDWADYYRQAFRALKPGGWAEAQECCCRRQSDDDTIPKDGHMLLWEDEWERAMKKIGKTGHCNPNLVMEQMEDAGFANITCKYFKAPLGPWPKNPTLKEAGRFAQVMMIEGLYGMSVKLFTDVLGWEMDKYEALLAKAREELRRNDIHSYFMIYVIYAQKPEK</sequence>
<dbReference type="InterPro" id="IPR041698">
    <property type="entry name" value="Methyltransf_25"/>
</dbReference>
<dbReference type="CDD" id="cd02440">
    <property type="entry name" value="AdoMet_MTases"/>
    <property type="match status" value="1"/>
</dbReference>
<dbReference type="OrthoDB" id="2013972at2759"/>
<evidence type="ECO:0000313" key="3">
    <source>
        <dbReference type="Proteomes" id="UP000053617"/>
    </source>
</evidence>
<feature type="domain" description="Methyltransferase" evidence="1">
    <location>
        <begin position="94"/>
        <end position="183"/>
    </location>
</feature>
<dbReference type="InterPro" id="IPR029063">
    <property type="entry name" value="SAM-dependent_MTases_sf"/>
</dbReference>
<dbReference type="GO" id="GO:0008168">
    <property type="term" value="F:methyltransferase activity"/>
    <property type="evidence" value="ECO:0007669"/>
    <property type="project" value="TreeGrafter"/>
</dbReference>
<dbReference type="PANTHER" id="PTHR43591">
    <property type="entry name" value="METHYLTRANSFERASE"/>
    <property type="match status" value="1"/>
</dbReference>
<gene>
    <name evidence="2" type="ORF">Z518_06051</name>
</gene>
<dbReference type="AlphaFoldDB" id="A0A0D2IHC0"/>
<organism evidence="2 3">
    <name type="scientific">Rhinocladiella mackenziei CBS 650.93</name>
    <dbReference type="NCBI Taxonomy" id="1442369"/>
    <lineage>
        <taxon>Eukaryota</taxon>
        <taxon>Fungi</taxon>
        <taxon>Dikarya</taxon>
        <taxon>Ascomycota</taxon>
        <taxon>Pezizomycotina</taxon>
        <taxon>Eurotiomycetes</taxon>
        <taxon>Chaetothyriomycetidae</taxon>
        <taxon>Chaetothyriales</taxon>
        <taxon>Herpotrichiellaceae</taxon>
        <taxon>Rhinocladiella</taxon>
    </lineage>
</organism>
<evidence type="ECO:0000259" key="1">
    <source>
        <dbReference type="Pfam" id="PF13649"/>
    </source>
</evidence>